<evidence type="ECO:0000256" key="2">
    <source>
        <dbReference type="ARBA" id="ARBA00022840"/>
    </source>
</evidence>
<evidence type="ECO:0000256" key="1">
    <source>
        <dbReference type="ARBA" id="ARBA00022741"/>
    </source>
</evidence>
<dbReference type="Gene3D" id="3.30.420.40">
    <property type="match status" value="2"/>
</dbReference>
<organism evidence="4 5">
    <name type="scientific">Zasmidium cellare ATCC 36951</name>
    <dbReference type="NCBI Taxonomy" id="1080233"/>
    <lineage>
        <taxon>Eukaryota</taxon>
        <taxon>Fungi</taxon>
        <taxon>Dikarya</taxon>
        <taxon>Ascomycota</taxon>
        <taxon>Pezizomycotina</taxon>
        <taxon>Dothideomycetes</taxon>
        <taxon>Dothideomycetidae</taxon>
        <taxon>Mycosphaerellales</taxon>
        <taxon>Mycosphaerellaceae</taxon>
        <taxon>Zasmidium</taxon>
    </lineage>
</organism>
<dbReference type="EMBL" id="ML993607">
    <property type="protein sequence ID" value="KAF2163638.1"/>
    <property type="molecule type" value="Genomic_DNA"/>
</dbReference>
<gene>
    <name evidence="4" type="ORF">M409DRAFT_25826</name>
</gene>
<dbReference type="GO" id="GO:0005524">
    <property type="term" value="F:ATP binding"/>
    <property type="evidence" value="ECO:0007669"/>
    <property type="project" value="UniProtKB-KW"/>
</dbReference>
<reference evidence="4" key="1">
    <citation type="journal article" date="2020" name="Stud. Mycol.">
        <title>101 Dothideomycetes genomes: a test case for predicting lifestyles and emergence of pathogens.</title>
        <authorList>
            <person name="Haridas S."/>
            <person name="Albert R."/>
            <person name="Binder M."/>
            <person name="Bloem J."/>
            <person name="Labutti K."/>
            <person name="Salamov A."/>
            <person name="Andreopoulos B."/>
            <person name="Baker S."/>
            <person name="Barry K."/>
            <person name="Bills G."/>
            <person name="Bluhm B."/>
            <person name="Cannon C."/>
            <person name="Castanera R."/>
            <person name="Culley D."/>
            <person name="Daum C."/>
            <person name="Ezra D."/>
            <person name="Gonzalez J."/>
            <person name="Henrissat B."/>
            <person name="Kuo A."/>
            <person name="Liang C."/>
            <person name="Lipzen A."/>
            <person name="Lutzoni F."/>
            <person name="Magnuson J."/>
            <person name="Mondo S."/>
            <person name="Nolan M."/>
            <person name="Ohm R."/>
            <person name="Pangilinan J."/>
            <person name="Park H.-J."/>
            <person name="Ramirez L."/>
            <person name="Alfaro M."/>
            <person name="Sun H."/>
            <person name="Tritt A."/>
            <person name="Yoshinaga Y."/>
            <person name="Zwiers L.-H."/>
            <person name="Turgeon B."/>
            <person name="Goodwin S."/>
            <person name="Spatafora J."/>
            <person name="Crous P."/>
            <person name="Grigoriev I."/>
        </authorList>
    </citation>
    <scope>NUCLEOTIDE SEQUENCE</scope>
    <source>
        <strain evidence="4">ATCC 36951</strain>
    </source>
</reference>
<evidence type="ECO:0000313" key="5">
    <source>
        <dbReference type="Proteomes" id="UP000799537"/>
    </source>
</evidence>
<evidence type="ECO:0008006" key="6">
    <source>
        <dbReference type="Google" id="ProtNLM"/>
    </source>
</evidence>
<dbReference type="Gene3D" id="3.90.640.10">
    <property type="entry name" value="Actin, Chain A, domain 4"/>
    <property type="match status" value="1"/>
</dbReference>
<keyword evidence="2" id="KW-0067">ATP-binding</keyword>
<dbReference type="SUPFAM" id="SSF53067">
    <property type="entry name" value="Actin-like ATPase domain"/>
    <property type="match status" value="2"/>
</dbReference>
<dbReference type="PANTHER" id="PTHR14187:SF81">
    <property type="entry name" value="HSP70 FAMILY PROTEIN (AFU_ORTHOLOGUE AFUA_4G14040)"/>
    <property type="match status" value="1"/>
</dbReference>
<dbReference type="InterPro" id="IPR013126">
    <property type="entry name" value="Hsp_70_fam"/>
</dbReference>
<proteinExistence type="predicted"/>
<dbReference type="InterPro" id="IPR043129">
    <property type="entry name" value="ATPase_NBD"/>
</dbReference>
<evidence type="ECO:0000256" key="3">
    <source>
        <dbReference type="SAM" id="MobiDB-lite"/>
    </source>
</evidence>
<dbReference type="RefSeq" id="XP_033664527.1">
    <property type="nucleotide sequence ID" value="XM_033807847.1"/>
</dbReference>
<dbReference type="PRINTS" id="PR00301">
    <property type="entry name" value="HEATSHOCK70"/>
</dbReference>
<dbReference type="GeneID" id="54561119"/>
<dbReference type="Proteomes" id="UP000799537">
    <property type="component" value="Unassembled WGS sequence"/>
</dbReference>
<keyword evidence="5" id="KW-1185">Reference proteome</keyword>
<dbReference type="Pfam" id="PF00012">
    <property type="entry name" value="HSP70"/>
    <property type="match status" value="1"/>
</dbReference>
<dbReference type="GO" id="GO:0140662">
    <property type="term" value="F:ATP-dependent protein folding chaperone"/>
    <property type="evidence" value="ECO:0007669"/>
    <property type="project" value="InterPro"/>
</dbReference>
<dbReference type="PANTHER" id="PTHR14187">
    <property type="entry name" value="ALPHA KINASE/ELONGATION FACTOR 2 KINASE"/>
    <property type="match status" value="1"/>
</dbReference>
<evidence type="ECO:0000313" key="4">
    <source>
        <dbReference type="EMBL" id="KAF2163638.1"/>
    </source>
</evidence>
<protein>
    <recommendedName>
        <fullName evidence="6">Actin-like ATPase domain-containing protein</fullName>
    </recommendedName>
</protein>
<name>A0A6A6CBQ7_ZASCE</name>
<dbReference type="CDD" id="cd10170">
    <property type="entry name" value="ASKHA_NBD_HSP70"/>
    <property type="match status" value="1"/>
</dbReference>
<feature type="region of interest" description="Disordered" evidence="3">
    <location>
        <begin position="482"/>
        <end position="516"/>
    </location>
</feature>
<dbReference type="AlphaFoldDB" id="A0A6A6CBQ7"/>
<keyword evidence="1" id="KW-0547">Nucleotide-binding</keyword>
<accession>A0A6A6CBQ7</accession>
<sequence length="588" mass="65818">MPRHKLIVGLDYGTTFTGVSFVPSNKASAKDIHVVRTWPEKDGEWKVPSRIAYPYENEKYELGSTQWGFQVQPELKACSWTKLLLDSKTPATQYDDPNLRTAKADGHLHLPSGKGAQQVAADYLGEVYSYVRDRIRKHIGDTFDSTPVECWVTVPAVWSEQAQSATRSAALQAGFGARPGDSINIITEPEAAGVTVIDEITRSNTIIKPKQGENVMICDCGGGTVDIISYTIRQVSPYPTFAEVCEGIGAKCGSTSIDRELDKLLVRRFGSAWKSVKASRRGNFLRRWEDVKKSFNGDTNGRPQRLGPVFMDGVPNSEFYDDEDGFVLLSGKDIKDVFDPTVEQVIGLVEQQRDMIRAQGKRLDRLVLVGGFGDSPYLYQRLKDWCQRNGGISAYCPEHPQAAIVTGAALRGLLNMSPESKKCRKHYGCPIGMKFREGIDPKDKLYYPHYGWDAMCSNRMMWLVKKALGFLKGDDITKDTIRKHPYRSEQRKKDKDKDETLQLCSSNSDVPPEHVEDDSVDIVGSIHLDLNGVDISKYKARREFWIIGSKYLEIPVDVQVHFGSKTGRFQVDGVCEGEITGTATIEYE</sequence>
<feature type="compositionally biased region" description="Basic and acidic residues" evidence="3">
    <location>
        <begin position="482"/>
        <end position="500"/>
    </location>
</feature>
<dbReference type="OrthoDB" id="2963168at2759"/>